<dbReference type="InterPro" id="IPR007050">
    <property type="entry name" value="HTH_bacterioopsin"/>
</dbReference>
<dbReference type="Pfam" id="PF04967">
    <property type="entry name" value="HTH_10"/>
    <property type="match status" value="1"/>
</dbReference>
<dbReference type="OrthoDB" id="27447at2157"/>
<evidence type="ECO:0000256" key="2">
    <source>
        <dbReference type="ARBA" id="ARBA00023163"/>
    </source>
</evidence>
<geneLocation type="plasmid" evidence="5 7">
    <name>pNMAG01</name>
</geneLocation>
<dbReference type="KEGG" id="nmg:Nmag_3736"/>
<evidence type="ECO:0000259" key="4">
    <source>
        <dbReference type="Pfam" id="PF24278"/>
    </source>
</evidence>
<dbReference type="Pfam" id="PF24278">
    <property type="entry name" value="HVO_0513_N"/>
    <property type="match status" value="1"/>
</dbReference>
<dbReference type="PANTHER" id="PTHR34236:SF1">
    <property type="entry name" value="DIMETHYL SULFOXIDE REDUCTASE TRANSCRIPTIONAL ACTIVATOR"/>
    <property type="match status" value="1"/>
</dbReference>
<dbReference type="PANTHER" id="PTHR34236">
    <property type="entry name" value="DIMETHYL SULFOXIDE REDUCTASE TRANSCRIPTIONAL ACTIVATOR"/>
    <property type="match status" value="1"/>
</dbReference>
<dbReference type="Proteomes" id="UP000011543">
    <property type="component" value="Unassembled WGS sequence"/>
</dbReference>
<name>D3T119_NATMM</name>
<dbReference type="Proteomes" id="UP000001879">
    <property type="component" value="Plasmid pNMAG01"/>
</dbReference>
<dbReference type="InterPro" id="IPR056493">
    <property type="entry name" value="HVO_0513_N"/>
</dbReference>
<reference evidence="6 8" key="3">
    <citation type="journal article" date="2014" name="PLoS Genet.">
        <title>Phylogenetically driven sequencing of extremely halophilic archaea reveals strategies for static and dynamic osmo-response.</title>
        <authorList>
            <person name="Becker E.A."/>
            <person name="Seitzer P.M."/>
            <person name="Tritt A."/>
            <person name="Larsen D."/>
            <person name="Krusor M."/>
            <person name="Yao A.I."/>
            <person name="Wu D."/>
            <person name="Madern D."/>
            <person name="Eisen J.A."/>
            <person name="Darling A.E."/>
            <person name="Facciotti M.T."/>
        </authorList>
    </citation>
    <scope>NUCLEOTIDE SEQUENCE [LARGE SCALE GENOMIC DNA]</scope>
    <source>
        <strain evidence="8">ATCC 43099 / DSM 3394 / CCM 3739 / CIP 104546 / IAM 13178 / JCM 8861 / NBRC 102185 / NCIMB 2190 / MS3</strain>
        <strain evidence="6">MS-3</strain>
    </source>
</reference>
<keyword evidence="2" id="KW-0804">Transcription</keyword>
<dbReference type="RefSeq" id="WP_004267011.1">
    <property type="nucleotide sequence ID" value="NC_013923.1"/>
</dbReference>
<evidence type="ECO:0000313" key="6">
    <source>
        <dbReference type="EMBL" id="ELY34387.1"/>
    </source>
</evidence>
<dbReference type="HOGENOM" id="CLU_092678_1_0_2"/>
<dbReference type="AlphaFoldDB" id="D3T119"/>
<gene>
    <name evidence="5" type="ordered locus">Nmag_3736</name>
    <name evidence="6" type="ORF">C500_00592</name>
</gene>
<dbReference type="GeneID" id="8826604"/>
<feature type="domain" description="HTH bat-type" evidence="3">
    <location>
        <begin position="159"/>
        <end position="204"/>
    </location>
</feature>
<reference evidence="5 7" key="2">
    <citation type="journal article" date="2012" name="BMC Genomics">
        <title>A comparative genomics perspective on the genetic content of the alkaliphilic haloarchaeon Natrialba magadii ATCC 43099T.</title>
        <authorList>
            <person name="Siddaramappa S."/>
            <person name="Challacombe J.F."/>
            <person name="Decastro R.E."/>
            <person name="Pfeiffer F."/>
            <person name="Sastre D.E."/>
            <person name="Gimenez M.I."/>
            <person name="Paggi R.A."/>
            <person name="Detter J.C."/>
            <person name="Davenport K.W."/>
            <person name="Goodwin L.A."/>
            <person name="Kyrpides N."/>
            <person name="Tapia R."/>
            <person name="Pitluck S."/>
            <person name="Lucas S."/>
            <person name="Woyke T."/>
            <person name="Maupin-Furlow J.A."/>
        </authorList>
    </citation>
    <scope>NUCLEOTIDE SEQUENCE [LARGE SCALE GENOMIC DNA]</scope>
    <source>
        <strain evidence="5">ATCC 43099</strain>
        <strain evidence="7">ATCC 43099 / DSM 3394 / CCM 3739 / CIP 104546 / IAM 13178 / JCM 8861 / NBRC 102185 / NCIMB 2190 / MS3</strain>
    </source>
</reference>
<reference evidence="7" key="1">
    <citation type="submission" date="2010-02" db="EMBL/GenBank/DDBJ databases">
        <title>Complete sequence of plasmid 1 of Natrialba magadii ATCC 43099.</title>
        <authorList>
            <consortium name="US DOE Joint Genome Institute"/>
            <person name="Lucas S."/>
            <person name="Copeland A."/>
            <person name="Lapidus A."/>
            <person name="Cheng J.-F."/>
            <person name="Bruce D."/>
            <person name="Goodwin L."/>
            <person name="Pitluck S."/>
            <person name="Davenport K."/>
            <person name="Saunders E."/>
            <person name="Detter J.C."/>
            <person name="Han C."/>
            <person name="Tapia R."/>
            <person name="Land M."/>
            <person name="Hauser L."/>
            <person name="Kyrpides N."/>
            <person name="Mikhailova N."/>
            <person name="De Castro R.E."/>
            <person name="Maupin-Furlow J.A."/>
            <person name="Woyke T."/>
        </authorList>
    </citation>
    <scope>NUCLEOTIDE SEQUENCE [LARGE SCALE GENOMIC DNA]</scope>
    <source>
        <strain evidence="7">ATCC 43099 / DSM 3394 / CCM 3739 / CIP 104546 / IAM 13178 / JCM 8861 / NBRC 102185 / NCIMB 2190 / MS3</strain>
        <plasmid evidence="7">pNMAG01</plasmid>
    </source>
</reference>
<evidence type="ECO:0000313" key="7">
    <source>
        <dbReference type="Proteomes" id="UP000001879"/>
    </source>
</evidence>
<keyword evidence="7" id="KW-1185">Reference proteome</keyword>
<evidence type="ECO:0000313" key="5">
    <source>
        <dbReference type="EMBL" id="ADD07278.1"/>
    </source>
</evidence>
<reference evidence="5" key="4">
    <citation type="submission" date="2016-09" db="EMBL/GenBank/DDBJ databases">
        <authorList>
            <person name="Pfeiffer F."/>
        </authorList>
    </citation>
    <scope>NUCLEOTIDE SEQUENCE</scope>
    <source>
        <strain evidence="5">ATCC 43099</strain>
        <plasmid evidence="5">pNMAG01</plasmid>
    </source>
</reference>
<keyword evidence="5" id="KW-0614">Plasmid</keyword>
<organism evidence="5 7">
    <name type="scientific">Natrialba magadii (strain ATCC 43099 / DSM 3394 / CCM 3739 / CIP 104546 / IAM 13178 / JCM 8861 / NBRC 102185 / NCIMB 2190 / MS3)</name>
    <name type="common">Natronobacterium magadii</name>
    <dbReference type="NCBI Taxonomy" id="547559"/>
    <lineage>
        <taxon>Archaea</taxon>
        <taxon>Methanobacteriati</taxon>
        <taxon>Methanobacteriota</taxon>
        <taxon>Stenosarchaea group</taxon>
        <taxon>Halobacteria</taxon>
        <taxon>Halobacteriales</taxon>
        <taxon>Natrialbaceae</taxon>
        <taxon>Natrialba</taxon>
    </lineage>
</organism>
<feature type="domain" description="HVO-0513-like N-terminal" evidence="4">
    <location>
        <begin position="17"/>
        <end position="143"/>
    </location>
</feature>
<proteinExistence type="predicted"/>
<evidence type="ECO:0000256" key="1">
    <source>
        <dbReference type="ARBA" id="ARBA00023015"/>
    </source>
</evidence>
<keyword evidence="1" id="KW-0805">Transcription regulation</keyword>
<dbReference type="EMBL" id="CP001933">
    <property type="protein sequence ID" value="ADD07278.1"/>
    <property type="molecule type" value="Genomic_DNA"/>
</dbReference>
<accession>D3T119</accession>
<dbReference type="EMBL" id="AOHS01000007">
    <property type="protein sequence ID" value="ELY34387.1"/>
    <property type="molecule type" value="Genomic_DNA"/>
</dbReference>
<protein>
    <submittedName>
        <fullName evidence="6">Bacterio-opsin activator HTH domain-containing protein</fullName>
    </submittedName>
    <submittedName>
        <fullName evidence="5">HTH-10 family transcription regulator</fullName>
    </submittedName>
</protein>
<evidence type="ECO:0000313" key="8">
    <source>
        <dbReference type="Proteomes" id="UP000011543"/>
    </source>
</evidence>
<evidence type="ECO:0000259" key="3">
    <source>
        <dbReference type="Pfam" id="PF04967"/>
    </source>
</evidence>
<dbReference type="PATRIC" id="fig|547559.17.peg.109"/>
<sequence>MKSVRVSLGHNGETAPPILEKIATSPDINREVILGGQTTDGIETLTSFVDGDPDAYDSILDSLDTVLEYDITQTSDGFFLYLRRELEAEGLSLLGALSRETVVIVPPIEIRSDRTIRMTIVGHPSDLTGVIDELADGVSVDVLWASNRVTTAGPAVSGRQVEALQVARELGFYEIPRQNGIEAVADELGCAVSTASELLRRGEANAVEQVLESVQ</sequence>